<organism evidence="4 5">
    <name type="scientific">Bordetella genomosp. 5</name>
    <dbReference type="NCBI Taxonomy" id="1395608"/>
    <lineage>
        <taxon>Bacteria</taxon>
        <taxon>Pseudomonadati</taxon>
        <taxon>Pseudomonadota</taxon>
        <taxon>Betaproteobacteria</taxon>
        <taxon>Burkholderiales</taxon>
        <taxon>Alcaligenaceae</taxon>
        <taxon>Bordetella</taxon>
    </lineage>
</organism>
<reference evidence="4 5" key="1">
    <citation type="submission" date="2017-05" db="EMBL/GenBank/DDBJ databases">
        <title>Complete and WGS of Bordetella genogroups.</title>
        <authorList>
            <person name="Spilker T."/>
            <person name="LiPuma J."/>
        </authorList>
    </citation>
    <scope>NUCLEOTIDE SEQUENCE [LARGE SCALE GENOMIC DNA]</scope>
    <source>
        <strain evidence="4 5">AU10456</strain>
    </source>
</reference>
<dbReference type="AlphaFoldDB" id="A0A261TY40"/>
<dbReference type="RefSeq" id="WP_094798901.1">
    <property type="nucleotide sequence ID" value="NZ_NEVP01000003.1"/>
</dbReference>
<dbReference type="InterPro" id="IPR002793">
    <property type="entry name" value="Endonuclease_NucS"/>
</dbReference>
<dbReference type="OrthoDB" id="570199at2"/>
<feature type="domain" description="DUF7662" evidence="3">
    <location>
        <begin position="4"/>
        <end position="64"/>
    </location>
</feature>
<dbReference type="Gene3D" id="3.40.1350.10">
    <property type="match status" value="1"/>
</dbReference>
<dbReference type="PANTHER" id="PTHR38814">
    <property type="entry name" value="ENDONUCLEASE NUCS"/>
    <property type="match status" value="1"/>
</dbReference>
<dbReference type="CDD" id="cd22341">
    <property type="entry name" value="NucS-like"/>
    <property type="match status" value="1"/>
</dbReference>
<evidence type="ECO:0008006" key="6">
    <source>
        <dbReference type="Google" id="ProtNLM"/>
    </source>
</evidence>
<sequence>MSRYAPLKDFLLSRPDAQVTLSFDELDKIVPGGLPASARQYPTWWANSAASQPHAKYWLDAGRRATPQFKSNRAVFTLDSSVDTDELAAAVVVEATPQALTEYVESSLSLERDLEEQILSHLDVLEPGLTLVSRQESSGVGRLDLLARDAQGRTVIIELKAGEAKDSSIGQIARYIGWYAKKEGTPPRAILVASGFSEPLRWAAQAIPGLKLVTYRVQFSFEEATVSEV</sequence>
<dbReference type="InterPro" id="IPR056079">
    <property type="entry name" value="DUF7662"/>
</dbReference>
<dbReference type="EMBL" id="NEVP01000003">
    <property type="protein sequence ID" value="OZI54177.1"/>
    <property type="molecule type" value="Genomic_DNA"/>
</dbReference>
<proteinExistence type="predicted"/>
<gene>
    <name evidence="4" type="ORF">CAL25_05195</name>
</gene>
<dbReference type="PANTHER" id="PTHR38814:SF1">
    <property type="entry name" value="ENDONUCLEASE NUCS"/>
    <property type="match status" value="1"/>
</dbReference>
<dbReference type="GO" id="GO:0003677">
    <property type="term" value="F:DNA binding"/>
    <property type="evidence" value="ECO:0007669"/>
    <property type="project" value="UniProtKB-KW"/>
</dbReference>
<keyword evidence="5" id="KW-1185">Reference proteome</keyword>
<dbReference type="InterPro" id="IPR048301">
    <property type="entry name" value="NucS_C"/>
</dbReference>
<protein>
    <recommendedName>
        <fullName evidence="6">DUF91 domain-containing protein</fullName>
    </recommendedName>
</protein>
<evidence type="ECO:0000256" key="1">
    <source>
        <dbReference type="ARBA" id="ARBA00023125"/>
    </source>
</evidence>
<evidence type="ECO:0000313" key="4">
    <source>
        <dbReference type="EMBL" id="OZI54177.1"/>
    </source>
</evidence>
<evidence type="ECO:0000313" key="5">
    <source>
        <dbReference type="Proteomes" id="UP000216913"/>
    </source>
</evidence>
<dbReference type="Pfam" id="PF24698">
    <property type="entry name" value="DUF7662"/>
    <property type="match status" value="1"/>
</dbReference>
<keyword evidence="1" id="KW-0238">DNA-binding</keyword>
<evidence type="ECO:0000259" key="3">
    <source>
        <dbReference type="Pfam" id="PF24698"/>
    </source>
</evidence>
<comment type="caution">
    <text evidence="4">The sequence shown here is derived from an EMBL/GenBank/DDBJ whole genome shotgun (WGS) entry which is preliminary data.</text>
</comment>
<dbReference type="GO" id="GO:0004519">
    <property type="term" value="F:endonuclease activity"/>
    <property type="evidence" value="ECO:0007669"/>
    <property type="project" value="InterPro"/>
</dbReference>
<dbReference type="InterPro" id="IPR011856">
    <property type="entry name" value="tRNA_endonuc-like_dom_sf"/>
</dbReference>
<dbReference type="Pfam" id="PF01939">
    <property type="entry name" value="NucS_C"/>
    <property type="match status" value="1"/>
</dbReference>
<evidence type="ECO:0000259" key="2">
    <source>
        <dbReference type="Pfam" id="PF01939"/>
    </source>
</evidence>
<accession>A0A261TY40</accession>
<feature type="domain" description="Endonuclease NucS C-terminal" evidence="2">
    <location>
        <begin position="111"/>
        <end position="195"/>
    </location>
</feature>
<name>A0A261TY40_9BORD</name>
<dbReference type="Proteomes" id="UP000216913">
    <property type="component" value="Unassembled WGS sequence"/>
</dbReference>